<evidence type="ECO:0000256" key="4">
    <source>
        <dbReference type="ARBA" id="ARBA00022801"/>
    </source>
</evidence>
<dbReference type="SUPFAM" id="SSF52540">
    <property type="entry name" value="P-loop containing nucleoside triphosphate hydrolases"/>
    <property type="match status" value="1"/>
</dbReference>
<feature type="binding site" evidence="9">
    <location>
        <position position="179"/>
    </location>
    <ligand>
        <name>ATP</name>
        <dbReference type="ChEBI" id="CHEBI:30616"/>
    </ligand>
</feature>
<keyword evidence="1 9" id="KW-0963">Cytoplasm</keyword>
<dbReference type="CDD" id="cd00009">
    <property type="entry name" value="AAA"/>
    <property type="match status" value="1"/>
</dbReference>
<dbReference type="GO" id="GO:0048476">
    <property type="term" value="C:Holliday junction resolvase complex"/>
    <property type="evidence" value="ECO:0007669"/>
    <property type="project" value="UniProtKB-UniRule"/>
</dbReference>
<comment type="caution">
    <text evidence="9">Lacks conserved residue(s) required for the propagation of feature annotation.</text>
</comment>
<dbReference type="PANTHER" id="PTHR42848">
    <property type="match status" value="1"/>
</dbReference>
<dbReference type="GO" id="GO:0000400">
    <property type="term" value="F:four-way junction DNA binding"/>
    <property type="evidence" value="ECO:0007669"/>
    <property type="project" value="UniProtKB-UniRule"/>
</dbReference>
<dbReference type="InterPro" id="IPR027417">
    <property type="entry name" value="P-loop_NTPase"/>
</dbReference>
<dbReference type="InterPro" id="IPR004605">
    <property type="entry name" value="DNA_helicase_Holl-junc_RuvB"/>
</dbReference>
<sequence>MTHQVSVLHQDKKFDISLRPKGLKEFCGQTQLTERLELFLHAAMQRGEVPGHCLFFGPPGLGKTSLAHIIAFTLGKGFVVASGPQLVKPSDLLGLLTSLQEGDVFFIDEIHRMGKVAEEYLYSAMEDFKIDITIDSGPGARSVSVDLAPFSLVGATTRSGMLSEPLRARFAFTGRVSYYSDEDLTNILKRSAYLLGVDADTDALCEIARRSRGTPRLANNLLRWVRDFAQIREGNCINRVVAEKALAMLLIDDWGLNEIDVKLLTTIMDYYQGGPVGIKTLSVAVGEDIKTLEDVYEPFLILKGLLKKTSRGRMVTPLAYNHLKKRSDNLQSLGEEK</sequence>
<dbReference type="InterPro" id="IPR036388">
    <property type="entry name" value="WH-like_DNA-bd_sf"/>
</dbReference>
<dbReference type="GO" id="GO:0005524">
    <property type="term" value="F:ATP binding"/>
    <property type="evidence" value="ECO:0007669"/>
    <property type="project" value="UniProtKB-UniRule"/>
</dbReference>
<dbReference type="InterPro" id="IPR041445">
    <property type="entry name" value="AAA_lid_4"/>
</dbReference>
<evidence type="ECO:0000256" key="8">
    <source>
        <dbReference type="ARBA" id="ARBA00023204"/>
    </source>
</evidence>
<keyword evidence="11" id="KW-0347">Helicase</keyword>
<dbReference type="RefSeq" id="WP_021828251.1">
    <property type="nucleotide sequence ID" value="NZ_CP015840.1"/>
</dbReference>
<evidence type="ECO:0000256" key="7">
    <source>
        <dbReference type="ARBA" id="ARBA00023172"/>
    </source>
</evidence>
<feature type="binding site" evidence="9">
    <location>
        <position position="18"/>
    </location>
    <ligand>
        <name>ATP</name>
        <dbReference type="ChEBI" id="CHEBI:30616"/>
    </ligand>
</feature>
<dbReference type="GO" id="GO:0006281">
    <property type="term" value="P:DNA repair"/>
    <property type="evidence" value="ECO:0007669"/>
    <property type="project" value="UniProtKB-UniRule"/>
</dbReference>
<evidence type="ECO:0000256" key="9">
    <source>
        <dbReference type="HAMAP-Rule" id="MF_00016"/>
    </source>
</evidence>
<dbReference type="Proteomes" id="UP000019147">
    <property type="component" value="Chromosome"/>
</dbReference>
<dbReference type="STRING" id="1143323.M787_003805"/>
<dbReference type="Pfam" id="PF17864">
    <property type="entry name" value="AAA_lid_4"/>
    <property type="match status" value="1"/>
</dbReference>
<dbReference type="Pfam" id="PF05496">
    <property type="entry name" value="RuvB_N"/>
    <property type="match status" value="1"/>
</dbReference>
<dbReference type="PANTHER" id="PTHR42848:SF1">
    <property type="entry name" value="HOLLIDAY JUNCTION BRANCH MIGRATION COMPLEX SUBUNIT RUVB"/>
    <property type="match status" value="1"/>
</dbReference>
<feature type="binding site" evidence="9">
    <location>
        <position position="60"/>
    </location>
    <ligand>
        <name>ATP</name>
        <dbReference type="ChEBI" id="CHEBI:30616"/>
    </ligand>
</feature>
<feature type="region of interest" description="Head domain (RuvB-H)" evidence="9">
    <location>
        <begin position="253"/>
        <end position="337"/>
    </location>
</feature>
<name>A0A173DZV1_9CHLA</name>
<feature type="binding site" evidence="9">
    <location>
        <begin position="126"/>
        <end position="128"/>
    </location>
    <ligand>
        <name>ATP</name>
        <dbReference type="ChEBI" id="CHEBI:30616"/>
    </ligand>
</feature>
<dbReference type="Gene3D" id="1.10.8.60">
    <property type="match status" value="1"/>
</dbReference>
<dbReference type="InterPro" id="IPR003593">
    <property type="entry name" value="AAA+_ATPase"/>
</dbReference>
<dbReference type="EMBL" id="CP015840">
    <property type="protein sequence ID" value="ANG66433.1"/>
    <property type="molecule type" value="Genomic_DNA"/>
</dbReference>
<proteinExistence type="inferred from homology"/>
<comment type="similarity">
    <text evidence="9">Belongs to the RuvB family.</text>
</comment>
<dbReference type="NCBIfam" id="NF000868">
    <property type="entry name" value="PRK00080.1"/>
    <property type="match status" value="1"/>
</dbReference>
<dbReference type="Pfam" id="PF05491">
    <property type="entry name" value="WHD_RuvB"/>
    <property type="match status" value="1"/>
</dbReference>
<feature type="binding site" evidence="9">
    <location>
        <position position="64"/>
    </location>
    <ligand>
        <name>ATP</name>
        <dbReference type="ChEBI" id="CHEBI:30616"/>
    </ligand>
</feature>
<feature type="binding site" evidence="9">
    <location>
        <position position="64"/>
    </location>
    <ligand>
        <name>Mg(2+)</name>
        <dbReference type="ChEBI" id="CHEBI:18420"/>
    </ligand>
</feature>
<dbReference type="NCBIfam" id="TIGR00635">
    <property type="entry name" value="ruvB"/>
    <property type="match status" value="1"/>
</dbReference>
<feature type="binding site" evidence="9">
    <location>
        <position position="65"/>
    </location>
    <ligand>
        <name>ATP</name>
        <dbReference type="ChEBI" id="CHEBI:30616"/>
    </ligand>
</feature>
<dbReference type="GeneID" id="81478430"/>
<feature type="binding site" evidence="9">
    <location>
        <position position="308"/>
    </location>
    <ligand>
        <name>DNA</name>
        <dbReference type="ChEBI" id="CHEBI:16991"/>
    </ligand>
</feature>
<keyword evidence="4 9" id="KW-0378">Hydrolase</keyword>
<feature type="region of interest" description="Small ATPAse domain (RuvB-S)" evidence="9">
    <location>
        <begin position="180"/>
        <end position="250"/>
    </location>
</feature>
<keyword evidence="8 9" id="KW-0234">DNA repair</keyword>
<comment type="subcellular location">
    <subcellularLocation>
        <location evidence="9">Cytoplasm</location>
    </subcellularLocation>
</comment>
<keyword evidence="7 9" id="KW-0233">DNA recombination</keyword>
<feature type="domain" description="AAA+ ATPase" evidence="10">
    <location>
        <begin position="49"/>
        <end position="182"/>
    </location>
</feature>
<evidence type="ECO:0000313" key="12">
    <source>
        <dbReference type="Proteomes" id="UP000019147"/>
    </source>
</evidence>
<dbReference type="Gene3D" id="1.10.10.10">
    <property type="entry name" value="Winged helix-like DNA-binding domain superfamily/Winged helix DNA-binding domain"/>
    <property type="match status" value="1"/>
</dbReference>
<dbReference type="InterPro" id="IPR036390">
    <property type="entry name" value="WH_DNA-bd_sf"/>
</dbReference>
<dbReference type="GO" id="GO:0016887">
    <property type="term" value="F:ATP hydrolysis activity"/>
    <property type="evidence" value="ECO:0007669"/>
    <property type="project" value="RHEA"/>
</dbReference>
<comment type="domain">
    <text evidence="9">Has 3 domains, the large (RuvB-L) and small ATPase (RuvB-S) domains and the C-terminal head (RuvB-H) domain. The head domain binds DNA, while the ATPase domains jointly bind ATP, ADP or are empty depending on the state of the subunit in the translocation cycle. During a single DNA translocation step the structure of each domain remains the same, but their relative positions change.</text>
</comment>
<comment type="function">
    <text evidence="9">The RuvA-RuvB-RuvC complex processes Holliday junction (HJ) DNA during genetic recombination and DNA repair, while the RuvA-RuvB complex plays an important role in the rescue of blocked DNA replication forks via replication fork reversal (RFR). RuvA specifically binds to HJ cruciform DNA, conferring on it an open structure. The RuvB hexamer acts as an ATP-dependent pump, pulling dsDNA into and through the RuvAB complex. RuvB forms 2 homohexamers on either side of HJ DNA bound by 1 or 2 RuvA tetramers; 4 subunits per hexamer contact DNA at a time. Coordinated motions by a converter formed by DNA-disengaged RuvB subunits stimulates ATP hydrolysis and nucleotide exchange. Immobilization of the converter enables RuvB to convert the ATP-contained energy into a lever motion, pulling 2 nucleotides of DNA out of the RuvA tetramer per ATP hydrolyzed, thus driving DNA branch migration. The RuvB motors rotate together with the DNA substrate, which together with the progressing nucleotide cycle form the mechanistic basis for DNA recombination by continuous HJ branch migration. Branch migration allows RuvC to scan DNA until it finds its consensus sequence, where it cleaves and resolves cruciform DNA.</text>
</comment>
<evidence type="ECO:0000259" key="10">
    <source>
        <dbReference type="SMART" id="SM00382"/>
    </source>
</evidence>
<feature type="binding site" evidence="9">
    <location>
        <position position="216"/>
    </location>
    <ligand>
        <name>ATP</name>
        <dbReference type="ChEBI" id="CHEBI:30616"/>
    </ligand>
</feature>
<accession>A0A173DZV1</accession>
<dbReference type="SUPFAM" id="SSF46785">
    <property type="entry name" value="Winged helix' DNA-binding domain"/>
    <property type="match status" value="1"/>
</dbReference>
<organism evidence="11 12">
    <name type="scientific">Chlamydia gallinacea 08-1274/3</name>
    <dbReference type="NCBI Taxonomy" id="1143323"/>
    <lineage>
        <taxon>Bacteria</taxon>
        <taxon>Pseudomonadati</taxon>
        <taxon>Chlamydiota</taxon>
        <taxon>Chlamydiia</taxon>
        <taxon>Chlamydiales</taxon>
        <taxon>Chlamydiaceae</taxon>
        <taxon>Chlamydia/Chlamydophila group</taxon>
        <taxon>Chlamydia</taxon>
    </lineage>
</organism>
<evidence type="ECO:0000256" key="1">
    <source>
        <dbReference type="ARBA" id="ARBA00022490"/>
    </source>
</evidence>
<dbReference type="OrthoDB" id="9804478at2"/>
<evidence type="ECO:0000313" key="11">
    <source>
        <dbReference type="EMBL" id="ANG66433.1"/>
    </source>
</evidence>
<dbReference type="GO" id="GO:0005737">
    <property type="term" value="C:cytoplasm"/>
    <property type="evidence" value="ECO:0007669"/>
    <property type="project" value="UniProtKB-SubCell"/>
</dbReference>
<dbReference type="eggNOG" id="COG2255">
    <property type="taxonomic scope" value="Bacteria"/>
</dbReference>
<feature type="binding site" evidence="9">
    <location>
        <position position="19"/>
    </location>
    <ligand>
        <name>ATP</name>
        <dbReference type="ChEBI" id="CHEBI:30616"/>
    </ligand>
</feature>
<reference evidence="11 12" key="1">
    <citation type="journal article" date="2014" name="Syst. Appl. Microbiol.">
        <title>Evidence for the existence of two new members of the family Chlamydiaceae and proposal of Chlamydia avium sp. nov. and Chlamydia gallinacea sp. nov.</title>
        <authorList>
            <person name="Sachse K."/>
            <person name="Laroucau K."/>
            <person name="Riege K."/>
            <person name="Wehner S."/>
            <person name="Dilcher M."/>
            <person name="Creasy H.H."/>
            <person name="Weidmann M."/>
            <person name="Myers G."/>
            <person name="Vorimore F."/>
            <person name="Vicari N."/>
            <person name="Magnino S."/>
            <person name="Liebler-Tenorio E."/>
            <person name="Ruettger A."/>
            <person name="Bavoil P.M."/>
            <person name="Hufert F.T."/>
            <person name="Rossello-Mora R."/>
            <person name="Marz M."/>
        </authorList>
    </citation>
    <scope>NUCLEOTIDE SEQUENCE [LARGE SCALE GENOMIC DNA]</scope>
    <source>
        <strain evidence="11 12">08-1274/3</strain>
    </source>
</reference>
<keyword evidence="6 9" id="KW-0238">DNA-binding</keyword>
<feature type="binding site" evidence="9">
    <location>
        <position position="313"/>
    </location>
    <ligand>
        <name>DNA</name>
        <dbReference type="ChEBI" id="CHEBI:16991"/>
    </ligand>
</feature>
<dbReference type="EC" id="3.6.4.-" evidence="9"/>
<feature type="binding site" evidence="9">
    <location>
        <position position="63"/>
    </location>
    <ligand>
        <name>ATP</name>
        <dbReference type="ChEBI" id="CHEBI:30616"/>
    </ligand>
</feature>
<evidence type="ECO:0000256" key="6">
    <source>
        <dbReference type="ARBA" id="ARBA00023125"/>
    </source>
</evidence>
<dbReference type="InterPro" id="IPR008823">
    <property type="entry name" value="RuvB_wg_C"/>
</dbReference>
<evidence type="ECO:0000256" key="3">
    <source>
        <dbReference type="ARBA" id="ARBA00022763"/>
    </source>
</evidence>
<feature type="binding site" evidence="9">
    <location>
        <position position="169"/>
    </location>
    <ligand>
        <name>ATP</name>
        <dbReference type="ChEBI" id="CHEBI:30616"/>
    </ligand>
</feature>
<evidence type="ECO:0000256" key="5">
    <source>
        <dbReference type="ARBA" id="ARBA00022840"/>
    </source>
</evidence>
<dbReference type="InterPro" id="IPR008824">
    <property type="entry name" value="RuvB-like_N"/>
</dbReference>
<dbReference type="SMART" id="SM00382">
    <property type="entry name" value="AAA"/>
    <property type="match status" value="1"/>
</dbReference>
<dbReference type="KEGG" id="cgz:M787_003805"/>
<dbReference type="GO" id="GO:0006310">
    <property type="term" value="P:DNA recombination"/>
    <property type="evidence" value="ECO:0007669"/>
    <property type="project" value="UniProtKB-UniRule"/>
</dbReference>
<dbReference type="GO" id="GO:0009378">
    <property type="term" value="F:four-way junction helicase activity"/>
    <property type="evidence" value="ECO:0007669"/>
    <property type="project" value="InterPro"/>
</dbReference>
<evidence type="ECO:0000256" key="2">
    <source>
        <dbReference type="ARBA" id="ARBA00022741"/>
    </source>
</evidence>
<comment type="subunit">
    <text evidence="9">Homohexamer. Forms an RuvA(8)-RuvB(12)-Holliday junction (HJ) complex. HJ DNA is sandwiched between 2 RuvA tetramers; dsDNA enters through RuvA and exits via RuvB. An RuvB hexamer assembles on each DNA strand where it exits the tetramer. Each RuvB hexamer is contacted by two RuvA subunits (via domain III) on 2 adjacent RuvB subunits; this complex drives branch migration. In the full resolvosome a probable DNA-RuvA(4)-RuvB(12)-RuvC(2) complex forms which resolves the HJ.</text>
</comment>
<keyword evidence="5 9" id="KW-0067">ATP-binding</keyword>
<dbReference type="Gene3D" id="3.40.50.300">
    <property type="entry name" value="P-loop containing nucleotide triphosphate hydrolases"/>
    <property type="match status" value="1"/>
</dbReference>
<keyword evidence="2 9" id="KW-0547">Nucleotide-binding</keyword>
<protein>
    <recommendedName>
        <fullName evidence="9">Holliday junction branch migration complex subunit RuvB</fullName>
        <ecNumber evidence="9">3.6.4.-</ecNumber>
    </recommendedName>
</protein>
<keyword evidence="3 9" id="KW-0227">DNA damage</keyword>
<dbReference type="AlphaFoldDB" id="A0A173DZV1"/>
<gene>
    <name evidence="9" type="primary">ruvB</name>
    <name evidence="11" type="ORF">M787_003805</name>
</gene>
<comment type="catalytic activity">
    <reaction evidence="9">
        <text>ATP + H2O = ADP + phosphate + H(+)</text>
        <dbReference type="Rhea" id="RHEA:13065"/>
        <dbReference type="ChEBI" id="CHEBI:15377"/>
        <dbReference type="ChEBI" id="CHEBI:15378"/>
        <dbReference type="ChEBI" id="CHEBI:30616"/>
        <dbReference type="ChEBI" id="CHEBI:43474"/>
        <dbReference type="ChEBI" id="CHEBI:456216"/>
    </reaction>
</comment>
<dbReference type="HAMAP" id="MF_00016">
    <property type="entry name" value="DNA_HJ_migration_RuvB"/>
    <property type="match status" value="1"/>
</dbReference>